<dbReference type="Gene3D" id="3.40.50.1820">
    <property type="entry name" value="alpha/beta hydrolase"/>
    <property type="match status" value="1"/>
</dbReference>
<evidence type="ECO:0000313" key="5">
    <source>
        <dbReference type="Proteomes" id="UP001437256"/>
    </source>
</evidence>
<sequence length="334" mass="36842">MEPVLYRRVPMCAASGTPPAFESVRLCVLSYFGHTKVPLDYDNPDRDSAVIALIRLPAEVSSDSEDYLGPILFNPGGPGGSGVDTALNSGMLLQSVLGPQFDLVSFDPRGVQRSTPSASIYKTQAERVLTHHVATELNHSTETVESFWGYNKITGALALQRGKEYLPHINTDHSARDMLKIVEAYGEEKLQYWGFSYGSILGSTFASMFPDKVGRLVIDGVPDPEDYYGMRWLNGVKDIESTLKWFFTSCKEAGPEACAFYEDSVEAMEAKLNGIYTSLINAPIPVVTNGSYGLVDYRLTHYSMLSLLYTPFASWRELAKGLAGLCRSQRDSVL</sequence>
<evidence type="ECO:0000259" key="3">
    <source>
        <dbReference type="Pfam" id="PF00561"/>
    </source>
</evidence>
<gene>
    <name evidence="4" type="ORF">AAF712_005248</name>
</gene>
<protein>
    <recommendedName>
        <fullName evidence="3">AB hydrolase-1 domain-containing protein</fullName>
    </recommendedName>
</protein>
<feature type="domain" description="AB hydrolase-1" evidence="3">
    <location>
        <begin position="70"/>
        <end position="222"/>
    </location>
</feature>
<dbReference type="InterPro" id="IPR000073">
    <property type="entry name" value="AB_hydrolase_1"/>
</dbReference>
<dbReference type="Pfam" id="PF00561">
    <property type="entry name" value="Abhydrolase_1"/>
    <property type="match status" value="1"/>
</dbReference>
<keyword evidence="5" id="KW-1185">Reference proteome</keyword>
<organism evidence="4 5">
    <name type="scientific">Marasmius tenuissimus</name>
    <dbReference type="NCBI Taxonomy" id="585030"/>
    <lineage>
        <taxon>Eukaryota</taxon>
        <taxon>Fungi</taxon>
        <taxon>Dikarya</taxon>
        <taxon>Basidiomycota</taxon>
        <taxon>Agaricomycotina</taxon>
        <taxon>Agaricomycetes</taxon>
        <taxon>Agaricomycetidae</taxon>
        <taxon>Agaricales</taxon>
        <taxon>Marasmiineae</taxon>
        <taxon>Marasmiaceae</taxon>
        <taxon>Marasmius</taxon>
    </lineage>
</organism>
<evidence type="ECO:0000256" key="2">
    <source>
        <dbReference type="ARBA" id="ARBA00022801"/>
    </source>
</evidence>
<comment type="caution">
    <text evidence="4">The sequence shown here is derived from an EMBL/GenBank/DDBJ whole genome shotgun (WGS) entry which is preliminary data.</text>
</comment>
<keyword evidence="2" id="KW-0378">Hydrolase</keyword>
<evidence type="ECO:0000256" key="1">
    <source>
        <dbReference type="ARBA" id="ARBA00010088"/>
    </source>
</evidence>
<evidence type="ECO:0000313" key="4">
    <source>
        <dbReference type="EMBL" id="KAL0067808.1"/>
    </source>
</evidence>
<proteinExistence type="inferred from homology"/>
<dbReference type="PANTHER" id="PTHR43248:SF25">
    <property type="entry name" value="AB HYDROLASE-1 DOMAIN-CONTAINING PROTEIN-RELATED"/>
    <property type="match status" value="1"/>
</dbReference>
<dbReference type="PANTHER" id="PTHR43248">
    <property type="entry name" value="2-SUCCINYL-6-HYDROXY-2,4-CYCLOHEXADIENE-1-CARBOXYLATE SYNTHASE"/>
    <property type="match status" value="1"/>
</dbReference>
<dbReference type="InterPro" id="IPR029058">
    <property type="entry name" value="AB_hydrolase_fold"/>
</dbReference>
<dbReference type="EMBL" id="JBBXMP010000023">
    <property type="protein sequence ID" value="KAL0067808.1"/>
    <property type="molecule type" value="Genomic_DNA"/>
</dbReference>
<dbReference type="InterPro" id="IPR051601">
    <property type="entry name" value="Serine_prot/Carboxylest_S33"/>
</dbReference>
<dbReference type="Proteomes" id="UP001437256">
    <property type="component" value="Unassembled WGS sequence"/>
</dbReference>
<dbReference type="SUPFAM" id="SSF53474">
    <property type="entry name" value="alpha/beta-Hydrolases"/>
    <property type="match status" value="1"/>
</dbReference>
<name>A0ABR3A2J1_9AGAR</name>
<comment type="similarity">
    <text evidence="1">Belongs to the peptidase S33 family.</text>
</comment>
<accession>A0ABR3A2J1</accession>
<reference evidence="4 5" key="1">
    <citation type="submission" date="2024-05" db="EMBL/GenBank/DDBJ databases">
        <title>A draft genome resource for the thread blight pathogen Marasmius tenuissimus strain MS-2.</title>
        <authorList>
            <person name="Yulfo-Soto G.E."/>
            <person name="Baruah I.K."/>
            <person name="Amoako-Attah I."/>
            <person name="Bukari Y."/>
            <person name="Meinhardt L.W."/>
            <person name="Bailey B.A."/>
            <person name="Cohen S.P."/>
        </authorList>
    </citation>
    <scope>NUCLEOTIDE SEQUENCE [LARGE SCALE GENOMIC DNA]</scope>
    <source>
        <strain evidence="4 5">MS-2</strain>
    </source>
</reference>